<dbReference type="AlphaFoldDB" id="A0A8T8E5F8"/>
<dbReference type="InterPro" id="IPR013971">
    <property type="entry name" value="HalX_domain"/>
</dbReference>
<organism evidence="3 4">
    <name type="scientific">Haloterrigena salifodinae</name>
    <dbReference type="NCBI Taxonomy" id="2675099"/>
    <lineage>
        <taxon>Archaea</taxon>
        <taxon>Methanobacteriati</taxon>
        <taxon>Methanobacteriota</taxon>
        <taxon>Stenosarchaea group</taxon>
        <taxon>Halobacteria</taxon>
        <taxon>Halobacteriales</taxon>
        <taxon>Natrialbaceae</taxon>
        <taxon>Haloterrigena</taxon>
    </lineage>
</organism>
<evidence type="ECO:0000259" key="2">
    <source>
        <dbReference type="PROSITE" id="PS50110"/>
    </source>
</evidence>
<dbReference type="Proteomes" id="UP000637819">
    <property type="component" value="Chromosome"/>
</dbReference>
<dbReference type="Pfam" id="PF08663">
    <property type="entry name" value="HalX"/>
    <property type="match status" value="1"/>
</dbReference>
<reference evidence="3 4" key="1">
    <citation type="submission" date="2021-01" db="EMBL/GenBank/DDBJ databases">
        <title>Genome Sequence and Methylation Pattern of Haloterrigena salifodinae BOL5-1, An Extremely Halophilic Archaeon from a Bolivian Salt Mine.</title>
        <authorList>
            <person name="DasSarma P."/>
            <person name="Anton B.P."/>
            <person name="DasSarma S.L."/>
            <person name="von Ehrenheim H.A.L."/>
            <person name="Martinez F.L."/>
            <person name="Guzman D."/>
            <person name="Roberts R.J."/>
            <person name="DasSarma S."/>
        </authorList>
    </citation>
    <scope>NUCLEOTIDE SEQUENCE [LARGE SCALE GENOMIC DNA]</scope>
    <source>
        <strain evidence="3 4">BOL5-1</strain>
    </source>
</reference>
<dbReference type="InterPro" id="IPR001789">
    <property type="entry name" value="Sig_transdc_resp-reg_receiver"/>
</dbReference>
<feature type="modified residue" description="4-aspartylphosphate" evidence="1">
    <location>
        <position position="55"/>
    </location>
</feature>
<evidence type="ECO:0000313" key="4">
    <source>
        <dbReference type="Proteomes" id="UP000637819"/>
    </source>
</evidence>
<dbReference type="KEGG" id="hsal:JMJ58_07370"/>
<protein>
    <submittedName>
        <fullName evidence="3">Response regulator receiver protein</fullName>
    </submittedName>
</protein>
<accession>A0A8T8E5F8</accession>
<dbReference type="OrthoDB" id="162282at2157"/>
<evidence type="ECO:0000313" key="3">
    <source>
        <dbReference type="EMBL" id="QRV16682.1"/>
    </source>
</evidence>
<dbReference type="InterPro" id="IPR011006">
    <property type="entry name" value="CheY-like_superfamily"/>
</dbReference>
<sequence>MLLKSTSRLFVVHPTLSLPDLGTDQARIAATVRQADFDRSILDQIDERYDLLILDWELETPDARGVLDAFRQRVPNTQILALADDVPTDDPVDRGADELLVRPLSDEVLQSTIERLLLQQAYEMAMDEFFRLSTERALLESELQSGLDVGDRYQSVVSDLYGSRARAAAIRDQLSRDEFDQALRQLLE</sequence>
<name>A0A8T8E5F8_9EURY</name>
<dbReference type="RefSeq" id="WP_204748891.1">
    <property type="nucleotide sequence ID" value="NZ_CP069188.1"/>
</dbReference>
<gene>
    <name evidence="3" type="ORF">JMJ58_07370</name>
</gene>
<dbReference type="Gene3D" id="3.40.50.2300">
    <property type="match status" value="1"/>
</dbReference>
<feature type="domain" description="Response regulatory" evidence="2">
    <location>
        <begin position="1"/>
        <end position="117"/>
    </location>
</feature>
<dbReference type="PROSITE" id="PS50110">
    <property type="entry name" value="RESPONSE_REGULATORY"/>
    <property type="match status" value="1"/>
</dbReference>
<dbReference type="EMBL" id="CP069188">
    <property type="protein sequence ID" value="QRV16682.1"/>
    <property type="molecule type" value="Genomic_DNA"/>
</dbReference>
<dbReference type="SUPFAM" id="SSF52172">
    <property type="entry name" value="CheY-like"/>
    <property type="match status" value="1"/>
</dbReference>
<dbReference type="GeneID" id="62874932"/>
<evidence type="ECO:0000256" key="1">
    <source>
        <dbReference type="PROSITE-ProRule" id="PRU00169"/>
    </source>
</evidence>
<keyword evidence="1" id="KW-0597">Phosphoprotein</keyword>
<proteinExistence type="predicted"/>
<dbReference type="GO" id="GO:0000160">
    <property type="term" value="P:phosphorelay signal transduction system"/>
    <property type="evidence" value="ECO:0007669"/>
    <property type="project" value="InterPro"/>
</dbReference>
<keyword evidence="4" id="KW-1185">Reference proteome</keyword>